<dbReference type="RefSeq" id="WP_165640331.1">
    <property type="nucleotide sequence ID" value="NZ_FNCF01000007.1"/>
</dbReference>
<organism evidence="1 2">
    <name type="scientific">Klenkia brasiliensis</name>
    <dbReference type="NCBI Taxonomy" id="333142"/>
    <lineage>
        <taxon>Bacteria</taxon>
        <taxon>Bacillati</taxon>
        <taxon>Actinomycetota</taxon>
        <taxon>Actinomycetes</taxon>
        <taxon>Geodermatophilales</taxon>
        <taxon>Geodermatophilaceae</taxon>
        <taxon>Klenkia</taxon>
    </lineage>
</organism>
<gene>
    <name evidence="1" type="ORF">SAMN05660324_3962</name>
</gene>
<sequence>MTAVHAVPDAGPLTRRQHALLRFSARHALAGTGYDRQRLAIWEAFGIGVLRYRQQLMAAVRHPGAEAAEPAEVRRLRRLLDRRAHRGGVHPPETRST</sequence>
<keyword evidence="2" id="KW-1185">Reference proteome</keyword>
<proteinExistence type="predicted"/>
<reference evidence="2" key="1">
    <citation type="submission" date="2016-10" db="EMBL/GenBank/DDBJ databases">
        <authorList>
            <person name="Varghese N."/>
            <person name="Submissions S."/>
        </authorList>
    </citation>
    <scope>NUCLEOTIDE SEQUENCE [LARGE SCALE GENOMIC DNA]</scope>
    <source>
        <strain evidence="2">DSM 44526</strain>
    </source>
</reference>
<dbReference type="Proteomes" id="UP000198863">
    <property type="component" value="Unassembled WGS sequence"/>
</dbReference>
<dbReference type="Pfam" id="PF11662">
    <property type="entry name" value="DUF3263"/>
    <property type="match status" value="1"/>
</dbReference>
<name>A0A1G7YHH8_9ACTN</name>
<evidence type="ECO:0000313" key="1">
    <source>
        <dbReference type="EMBL" id="SDG95943.1"/>
    </source>
</evidence>
<evidence type="ECO:0008006" key="3">
    <source>
        <dbReference type="Google" id="ProtNLM"/>
    </source>
</evidence>
<dbReference type="InterPro" id="IPR021678">
    <property type="entry name" value="DUF3263"/>
</dbReference>
<dbReference type="AlphaFoldDB" id="A0A1G7YHH8"/>
<evidence type="ECO:0000313" key="2">
    <source>
        <dbReference type="Proteomes" id="UP000198863"/>
    </source>
</evidence>
<protein>
    <recommendedName>
        <fullName evidence="3">DUF3263 domain-containing protein</fullName>
    </recommendedName>
</protein>
<dbReference type="EMBL" id="FNCF01000007">
    <property type="protein sequence ID" value="SDG95943.1"/>
    <property type="molecule type" value="Genomic_DNA"/>
</dbReference>
<accession>A0A1G7YHH8</accession>